<keyword evidence="3" id="KW-1185">Reference proteome</keyword>
<evidence type="ECO:0000313" key="3">
    <source>
        <dbReference type="Proteomes" id="UP000699042"/>
    </source>
</evidence>
<dbReference type="Proteomes" id="UP000699042">
    <property type="component" value="Unassembled WGS sequence"/>
</dbReference>
<name>A0A9P7QSV9_9PEZI</name>
<gene>
    <name evidence="2" type="ORF">JMJ77_009995</name>
</gene>
<feature type="region of interest" description="Disordered" evidence="1">
    <location>
        <begin position="405"/>
        <end position="556"/>
    </location>
</feature>
<organism evidence="2 3">
    <name type="scientific">Colletotrichum scovillei</name>
    <dbReference type="NCBI Taxonomy" id="1209932"/>
    <lineage>
        <taxon>Eukaryota</taxon>
        <taxon>Fungi</taxon>
        <taxon>Dikarya</taxon>
        <taxon>Ascomycota</taxon>
        <taxon>Pezizomycotina</taxon>
        <taxon>Sordariomycetes</taxon>
        <taxon>Hypocreomycetidae</taxon>
        <taxon>Glomerellales</taxon>
        <taxon>Glomerellaceae</taxon>
        <taxon>Colletotrichum</taxon>
        <taxon>Colletotrichum acutatum species complex</taxon>
    </lineage>
</organism>
<dbReference type="OrthoDB" id="4267316at2759"/>
<evidence type="ECO:0000256" key="1">
    <source>
        <dbReference type="SAM" id="MobiDB-lite"/>
    </source>
</evidence>
<protein>
    <recommendedName>
        <fullName evidence="4">Protein kinase domain-containing protein</fullName>
    </recommendedName>
</protein>
<reference evidence="2" key="1">
    <citation type="submission" date="2021-05" db="EMBL/GenBank/DDBJ databases">
        <title>Comparative genomics of three Colletotrichum scovillei strains and genetic complementation revealed genes involved fungal growth and virulence on chili pepper.</title>
        <authorList>
            <person name="Hsieh D.-K."/>
            <person name="Chuang S.-C."/>
            <person name="Chen C.-Y."/>
            <person name="Chao Y.-T."/>
            <person name="Lu M.-Y.J."/>
            <person name="Lee M.-H."/>
            <person name="Shih M.-C."/>
        </authorList>
    </citation>
    <scope>NUCLEOTIDE SEQUENCE</scope>
    <source>
        <strain evidence="2">Coll-153</strain>
    </source>
</reference>
<accession>A0A9P7QSV9</accession>
<feature type="compositionally biased region" description="Polar residues" evidence="1">
    <location>
        <begin position="486"/>
        <end position="495"/>
    </location>
</feature>
<comment type="caution">
    <text evidence="2">The sequence shown here is derived from an EMBL/GenBank/DDBJ whole genome shotgun (WGS) entry which is preliminary data.</text>
</comment>
<proteinExistence type="predicted"/>
<feature type="compositionally biased region" description="Basic and acidic residues" evidence="1">
    <location>
        <begin position="461"/>
        <end position="471"/>
    </location>
</feature>
<evidence type="ECO:0000313" key="2">
    <source>
        <dbReference type="EMBL" id="KAG7040891.1"/>
    </source>
</evidence>
<evidence type="ECO:0008006" key="4">
    <source>
        <dbReference type="Google" id="ProtNLM"/>
    </source>
</evidence>
<feature type="compositionally biased region" description="Basic and acidic residues" evidence="1">
    <location>
        <begin position="546"/>
        <end position="556"/>
    </location>
</feature>
<sequence>MNDLNIRYVAARRYAPGEKLDLVPHDPSEPFGSGDFPPFQDDYQPRSLQPTAEELKLKKPRLKIVESLRAGRDVGSQILLCKVVQGPTDRDNIRKHAPFPTFPKHSKVRRGGSFVVANVFDPRLYPMRDAIDLPQKPPFDDVTVAYSELCREAAVYQFFYENEMSGYPHIIAQYYGCWVINRKVFNVDATVDEWVGLILLEYIEGLSIEAMCYRDRHTGYLQPPLGRPVSLHSDPEAEGKGQAKMLSLDRKVCLNAFKDFLKEIFVCMHLGVSMRDIFPRNVFLTIRSNGHDLETPRVVLLDHLFSVVWEHSRPCKEGVPFPFGDLELPPHPWEHCCVSAVSEFLGWIPPQWDDRKWLPAKTSPAATSLATGQASDVAGVTEETGIAKSFSDWLVDCFGPLDDSNPDYTVYPEEISDNGEEDEGELGEEDDEVDISDEREPQPDVETVTEIDQEQVYANLLERRREWEASRAQDASIPQRPRPHPNHTQGTPSRSPTRKAEAAGGGGGEQESSMSSTSSTAQVANSPSHQYLSGLVIREATGSGSDSDKEQQPPRY</sequence>
<feature type="compositionally biased region" description="Acidic residues" evidence="1">
    <location>
        <begin position="414"/>
        <end position="435"/>
    </location>
</feature>
<feature type="compositionally biased region" description="Low complexity" evidence="1">
    <location>
        <begin position="510"/>
        <end position="524"/>
    </location>
</feature>
<dbReference type="EMBL" id="JAESDN010000017">
    <property type="protein sequence ID" value="KAG7040891.1"/>
    <property type="molecule type" value="Genomic_DNA"/>
</dbReference>
<dbReference type="AlphaFoldDB" id="A0A9P7QSV9"/>